<dbReference type="InterPro" id="IPR007165">
    <property type="entry name" value="Phage_holin_4_2"/>
</dbReference>
<name>B0C4I8_ACAM1</name>
<dbReference type="RefSeq" id="WP_012165147.1">
    <property type="nucleotide sequence ID" value="NC_009925.1"/>
</dbReference>
<feature type="transmembrane region" description="Helical" evidence="1">
    <location>
        <begin position="108"/>
        <end position="126"/>
    </location>
</feature>
<keyword evidence="1" id="KW-1133">Transmembrane helix</keyword>
<organism evidence="2 3">
    <name type="scientific">Acaryochloris marina (strain MBIC 11017)</name>
    <dbReference type="NCBI Taxonomy" id="329726"/>
    <lineage>
        <taxon>Bacteria</taxon>
        <taxon>Bacillati</taxon>
        <taxon>Cyanobacteriota</taxon>
        <taxon>Cyanophyceae</taxon>
        <taxon>Acaryochloridales</taxon>
        <taxon>Acaryochloridaceae</taxon>
        <taxon>Acaryochloris</taxon>
    </lineage>
</organism>
<accession>B0C4I8</accession>
<feature type="transmembrane region" description="Helical" evidence="1">
    <location>
        <begin position="48"/>
        <end position="68"/>
    </location>
</feature>
<dbReference type="STRING" id="329726.AM1_4900"/>
<evidence type="ECO:0000313" key="3">
    <source>
        <dbReference type="Proteomes" id="UP000000268"/>
    </source>
</evidence>
<feature type="transmembrane region" description="Helical" evidence="1">
    <location>
        <begin position="74"/>
        <end position="96"/>
    </location>
</feature>
<keyword evidence="1" id="KW-0812">Transmembrane</keyword>
<dbReference type="OrthoDB" id="516102at2"/>
<evidence type="ECO:0000313" key="2">
    <source>
        <dbReference type="EMBL" id="ABW29871.1"/>
    </source>
</evidence>
<feature type="transmembrane region" description="Helical" evidence="1">
    <location>
        <begin position="6"/>
        <end position="28"/>
    </location>
</feature>
<dbReference type="PANTHER" id="PTHR37309">
    <property type="entry name" value="SLR0284 PROTEIN"/>
    <property type="match status" value="1"/>
</dbReference>
<dbReference type="KEGG" id="amr:AM1_4900"/>
<sequence length="142" mass="14756">MIPLAWGVNTILGLVLKLIVTAISLFIISKLPFVGVEIDSPGKAVFSAFVFGILNALVVPLFALLELGPKLTDIVIAGPIHFVLNIIIFALAAALVPGFSLKNKILDPIVGSILLTILNTVINHLLPFGGTAKAALVVAGIG</sequence>
<protein>
    <submittedName>
        <fullName evidence="2">Uncharacterized protein</fullName>
    </submittedName>
</protein>
<dbReference type="eggNOG" id="COG1950">
    <property type="taxonomic scope" value="Bacteria"/>
</dbReference>
<reference evidence="2 3" key="1">
    <citation type="journal article" date="2008" name="Proc. Natl. Acad. Sci. U.S.A.">
        <title>Niche adaptation and genome expansion in the chlorophyll d-producing cyanobacterium Acaryochloris marina.</title>
        <authorList>
            <person name="Swingley W.D."/>
            <person name="Chen M."/>
            <person name="Cheung P.C."/>
            <person name="Conrad A.L."/>
            <person name="Dejesa L.C."/>
            <person name="Hao J."/>
            <person name="Honchak B.M."/>
            <person name="Karbach L.E."/>
            <person name="Kurdoglu A."/>
            <person name="Lahiri S."/>
            <person name="Mastrian S.D."/>
            <person name="Miyashita H."/>
            <person name="Page L."/>
            <person name="Ramakrishna P."/>
            <person name="Satoh S."/>
            <person name="Sattley W.M."/>
            <person name="Shimada Y."/>
            <person name="Taylor H.L."/>
            <person name="Tomo T."/>
            <person name="Tsuchiya T."/>
            <person name="Wang Z.T."/>
            <person name="Raymond J."/>
            <person name="Mimuro M."/>
            <person name="Blankenship R.E."/>
            <person name="Touchman J.W."/>
        </authorList>
    </citation>
    <scope>NUCLEOTIDE SEQUENCE [LARGE SCALE GENOMIC DNA]</scope>
    <source>
        <strain evidence="3">MBIC 11017</strain>
    </source>
</reference>
<gene>
    <name evidence="2" type="ordered locus">AM1_4900</name>
</gene>
<dbReference type="HOGENOM" id="CLU_120441_2_1_3"/>
<keyword evidence="3" id="KW-1185">Reference proteome</keyword>
<keyword evidence="1" id="KW-0472">Membrane</keyword>
<dbReference type="Pfam" id="PF04020">
    <property type="entry name" value="Phage_holin_4_2"/>
    <property type="match status" value="1"/>
</dbReference>
<dbReference type="AlphaFoldDB" id="B0C4I8"/>
<dbReference type="Proteomes" id="UP000000268">
    <property type="component" value="Chromosome"/>
</dbReference>
<dbReference type="PANTHER" id="PTHR37309:SF1">
    <property type="entry name" value="SLR0284 PROTEIN"/>
    <property type="match status" value="1"/>
</dbReference>
<dbReference type="EMBL" id="CP000828">
    <property type="protein sequence ID" value="ABW29871.1"/>
    <property type="molecule type" value="Genomic_DNA"/>
</dbReference>
<proteinExistence type="predicted"/>
<evidence type="ECO:0000256" key="1">
    <source>
        <dbReference type="SAM" id="Phobius"/>
    </source>
</evidence>